<evidence type="ECO:0000256" key="3">
    <source>
        <dbReference type="ARBA" id="ARBA00022448"/>
    </source>
</evidence>
<dbReference type="InterPro" id="IPR002067">
    <property type="entry name" value="MCP"/>
</dbReference>
<keyword evidence="6 7" id="KW-0472">Membrane</keyword>
<proteinExistence type="inferred from homology"/>
<dbReference type="PANTHER" id="PTHR46314">
    <property type="entry name" value="SOLUTE CARRIER FAMILY 25 MEMBER 44"/>
    <property type="match status" value="1"/>
</dbReference>
<protein>
    <recommendedName>
        <fullName evidence="12">Solute carrier family 25 member 44</fullName>
    </recommendedName>
</protein>
<feature type="repeat" description="Solcar" evidence="7">
    <location>
        <begin position="223"/>
        <end position="305"/>
    </location>
</feature>
<dbReference type="AlphaFoldDB" id="A0AAN8S5M5"/>
<feature type="transmembrane region" description="Helical" evidence="9">
    <location>
        <begin position="221"/>
        <end position="242"/>
    </location>
</feature>
<evidence type="ECO:0000313" key="11">
    <source>
        <dbReference type="Proteomes" id="UP001372834"/>
    </source>
</evidence>
<gene>
    <name evidence="10" type="ORF">RUM43_007617</name>
</gene>
<dbReference type="PANTHER" id="PTHR46314:SF2">
    <property type="entry name" value="SOLUTE CARRIER FAMILY 25 MEMBER 44"/>
    <property type="match status" value="1"/>
</dbReference>
<feature type="transmembrane region" description="Helical" evidence="9">
    <location>
        <begin position="189"/>
        <end position="209"/>
    </location>
</feature>
<feature type="repeat" description="Solcar" evidence="7">
    <location>
        <begin position="108"/>
        <end position="213"/>
    </location>
</feature>
<evidence type="ECO:0000256" key="1">
    <source>
        <dbReference type="ARBA" id="ARBA00004141"/>
    </source>
</evidence>
<name>A0AAN8S5M5_POLSC</name>
<dbReference type="GO" id="GO:0015658">
    <property type="term" value="F:branched-chain amino acid transmembrane transporter activity"/>
    <property type="evidence" value="ECO:0007669"/>
    <property type="project" value="InterPro"/>
</dbReference>
<dbReference type="PRINTS" id="PR00926">
    <property type="entry name" value="MITOCARRIER"/>
</dbReference>
<dbReference type="EMBL" id="JAWJWE010000003">
    <property type="protein sequence ID" value="KAK6639345.1"/>
    <property type="molecule type" value="Genomic_DNA"/>
</dbReference>
<comment type="caution">
    <text evidence="10">The sequence shown here is derived from an EMBL/GenBank/DDBJ whole genome shotgun (WGS) entry which is preliminary data.</text>
</comment>
<organism evidence="10 11">
    <name type="scientific">Polyplax serrata</name>
    <name type="common">Common mouse louse</name>
    <dbReference type="NCBI Taxonomy" id="468196"/>
    <lineage>
        <taxon>Eukaryota</taxon>
        <taxon>Metazoa</taxon>
        <taxon>Ecdysozoa</taxon>
        <taxon>Arthropoda</taxon>
        <taxon>Hexapoda</taxon>
        <taxon>Insecta</taxon>
        <taxon>Pterygota</taxon>
        <taxon>Neoptera</taxon>
        <taxon>Paraneoptera</taxon>
        <taxon>Psocodea</taxon>
        <taxon>Troctomorpha</taxon>
        <taxon>Phthiraptera</taxon>
        <taxon>Anoplura</taxon>
        <taxon>Polyplacidae</taxon>
        <taxon>Polyplax</taxon>
    </lineage>
</organism>
<feature type="transmembrane region" description="Helical" evidence="9">
    <location>
        <begin position="78"/>
        <end position="98"/>
    </location>
</feature>
<evidence type="ECO:0000256" key="9">
    <source>
        <dbReference type="SAM" id="Phobius"/>
    </source>
</evidence>
<dbReference type="PROSITE" id="PS50920">
    <property type="entry name" value="SOLCAR"/>
    <property type="match status" value="3"/>
</dbReference>
<evidence type="ECO:0008006" key="12">
    <source>
        <dbReference type="Google" id="ProtNLM"/>
    </source>
</evidence>
<feature type="transmembrane region" description="Helical" evidence="9">
    <location>
        <begin position="21"/>
        <end position="39"/>
    </location>
</feature>
<evidence type="ECO:0000256" key="7">
    <source>
        <dbReference type="PROSITE-ProRule" id="PRU00282"/>
    </source>
</evidence>
<keyword evidence="3 8" id="KW-0813">Transport</keyword>
<dbReference type="Gene3D" id="1.50.40.10">
    <property type="entry name" value="Mitochondrial carrier domain"/>
    <property type="match status" value="2"/>
</dbReference>
<comment type="subcellular location">
    <subcellularLocation>
        <location evidence="1">Membrane</location>
        <topology evidence="1">Multi-pass membrane protein</topology>
    </subcellularLocation>
</comment>
<evidence type="ECO:0000256" key="5">
    <source>
        <dbReference type="ARBA" id="ARBA00022737"/>
    </source>
</evidence>
<dbReference type="Pfam" id="PF00153">
    <property type="entry name" value="Mito_carr"/>
    <property type="match status" value="3"/>
</dbReference>
<dbReference type="GO" id="GO:0016020">
    <property type="term" value="C:membrane"/>
    <property type="evidence" value="ECO:0007669"/>
    <property type="project" value="UniProtKB-SubCell"/>
</dbReference>
<feature type="repeat" description="Solcar" evidence="7">
    <location>
        <begin position="20"/>
        <end position="101"/>
    </location>
</feature>
<dbReference type="InterPro" id="IPR042164">
    <property type="entry name" value="SLC25A44"/>
</dbReference>
<evidence type="ECO:0000313" key="10">
    <source>
        <dbReference type="EMBL" id="KAK6639345.1"/>
    </source>
</evidence>
<reference evidence="10 11" key="1">
    <citation type="submission" date="2023-10" db="EMBL/GenBank/DDBJ databases">
        <title>Genomes of two closely related lineages of the louse Polyplax serrata with different host specificities.</title>
        <authorList>
            <person name="Martinu J."/>
            <person name="Tarabai H."/>
            <person name="Stefka J."/>
            <person name="Hypsa V."/>
        </authorList>
    </citation>
    <scope>NUCLEOTIDE SEQUENCE [LARGE SCALE GENOMIC DNA]</scope>
    <source>
        <strain evidence="10">HR10_N</strain>
    </source>
</reference>
<accession>A0AAN8S5M5</accession>
<keyword evidence="5" id="KW-0677">Repeat</keyword>
<dbReference type="InterPro" id="IPR023395">
    <property type="entry name" value="MCP_dom_sf"/>
</dbReference>
<keyword evidence="4 7" id="KW-0812">Transmembrane</keyword>
<comment type="similarity">
    <text evidence="2 8">Belongs to the mitochondrial carrier (TC 2.A.29) family.</text>
</comment>
<sequence>MDLPHPFIKTIEWDMMDKRKFFPLSMLSSFSVRCCLYPLTVIKTRLQLQKHGEMYGGTVDAFKKIYSSEGVAGLYRGFWISSVQIVSGVFYISTYEGIRHMLAQKNMDGKVRALVGGGCASVVSQTIVVPFDIISQHLMVLGVVNNNTSKASLNELGIIVDGKSWLNITKEIVSQIYIKDGIQGFYRGYLASLAAYVPNSAMWWAFYHLYQDEIMKLSPVWISHLFVQCIAGTLGGFTTTLLTNPLDIVRARLQVQRTGSMAKTFHVLWSEEKLRIFTKGLSARLVQSATFSFSIILGYETIKRISVTEEYKHHIKW</sequence>
<evidence type="ECO:0000256" key="2">
    <source>
        <dbReference type="ARBA" id="ARBA00006375"/>
    </source>
</evidence>
<dbReference type="GO" id="GO:0005739">
    <property type="term" value="C:mitochondrion"/>
    <property type="evidence" value="ECO:0007669"/>
    <property type="project" value="InterPro"/>
</dbReference>
<evidence type="ECO:0000256" key="6">
    <source>
        <dbReference type="ARBA" id="ARBA00023136"/>
    </source>
</evidence>
<dbReference type="Proteomes" id="UP001372834">
    <property type="component" value="Unassembled WGS sequence"/>
</dbReference>
<dbReference type="SUPFAM" id="SSF103506">
    <property type="entry name" value="Mitochondrial carrier"/>
    <property type="match status" value="1"/>
</dbReference>
<keyword evidence="9" id="KW-1133">Transmembrane helix</keyword>
<evidence type="ECO:0000256" key="8">
    <source>
        <dbReference type="RuleBase" id="RU000488"/>
    </source>
</evidence>
<evidence type="ECO:0000256" key="4">
    <source>
        <dbReference type="ARBA" id="ARBA00022692"/>
    </source>
</evidence>
<dbReference type="GO" id="GO:0009083">
    <property type="term" value="P:branched-chain amino acid catabolic process"/>
    <property type="evidence" value="ECO:0007669"/>
    <property type="project" value="InterPro"/>
</dbReference>
<dbReference type="InterPro" id="IPR018108">
    <property type="entry name" value="MCP_transmembrane"/>
</dbReference>